<evidence type="ECO:0000256" key="4">
    <source>
        <dbReference type="ARBA" id="ARBA00013208"/>
    </source>
</evidence>
<evidence type="ECO:0000256" key="13">
    <source>
        <dbReference type="RuleBase" id="RU003993"/>
    </source>
</evidence>
<name>A0AAE9L6E2_9ENTR</name>
<evidence type="ECO:0000256" key="10">
    <source>
        <dbReference type="ARBA" id="ARBA00022989"/>
    </source>
</evidence>
<dbReference type="CDD" id="cd06530">
    <property type="entry name" value="S26_SPase_I"/>
    <property type="match status" value="1"/>
</dbReference>
<evidence type="ECO:0000256" key="5">
    <source>
        <dbReference type="ARBA" id="ARBA00019232"/>
    </source>
</evidence>
<comment type="catalytic activity">
    <reaction evidence="1 13">
        <text>Cleavage of hydrophobic, N-terminal signal or leader sequences from secreted and periplasmic proteins.</text>
        <dbReference type="EC" id="3.4.21.89"/>
    </reaction>
</comment>
<gene>
    <name evidence="16" type="primary">lepB</name>
    <name evidence="16" type="ORF">M9394_01090</name>
</gene>
<evidence type="ECO:0000256" key="14">
    <source>
        <dbReference type="RuleBase" id="RU362042"/>
    </source>
</evidence>
<evidence type="ECO:0000313" key="17">
    <source>
        <dbReference type="Proteomes" id="UP001056323"/>
    </source>
</evidence>
<feature type="transmembrane region" description="Helical" evidence="13">
    <location>
        <begin position="52"/>
        <end position="85"/>
    </location>
</feature>
<dbReference type="RefSeq" id="WP_250250166.1">
    <property type="nucleotide sequence ID" value="NZ_CP097751.1"/>
</dbReference>
<evidence type="ECO:0000256" key="2">
    <source>
        <dbReference type="ARBA" id="ARBA00004651"/>
    </source>
</evidence>
<dbReference type="PROSITE" id="PS00501">
    <property type="entry name" value="SPASE_I_1"/>
    <property type="match status" value="1"/>
</dbReference>
<dbReference type="EC" id="3.4.21.89" evidence="4 13"/>
<evidence type="ECO:0000256" key="8">
    <source>
        <dbReference type="ARBA" id="ARBA00022692"/>
    </source>
</evidence>
<organism evidence="16 17">
    <name type="scientific">Candidatus Blochmanniella camponoti</name>
    <dbReference type="NCBI Taxonomy" id="108080"/>
    <lineage>
        <taxon>Bacteria</taxon>
        <taxon>Pseudomonadati</taxon>
        <taxon>Pseudomonadota</taxon>
        <taxon>Gammaproteobacteria</taxon>
        <taxon>Enterobacterales</taxon>
        <taxon>Enterobacteriaceae</taxon>
        <taxon>ant endosymbionts</taxon>
        <taxon>Candidatus Blochmanniella</taxon>
    </lineage>
</organism>
<keyword evidence="11 13" id="KW-0472">Membrane</keyword>
<dbReference type="GO" id="GO:0009003">
    <property type="term" value="F:signal peptidase activity"/>
    <property type="evidence" value="ECO:0007669"/>
    <property type="project" value="UniProtKB-EC"/>
</dbReference>
<keyword evidence="9 13" id="KW-0378">Hydrolase</keyword>
<sequence>MINAFSLILAIVTGISGIFWSIKKLCTLMYDRNQHKKIFRQKSTNTYQQSKNAYSLIISYCSIISEFISSIFPILLLVFIIRSFVFEPFRIPSGSMMPTLLIGDFILVKKFIYGIKNPITQKTLIDIGHPKRGDIIVFKYPKNPELNYIKRVIGEPGDKVIYNIITKQLIIYANHVNNVACIQPLPVVYSNVVPSNFIQVFDNDVDGKVNSSFIQIGPHQKYPHGIRLIQTTESFSGIEHNILTMIPPGDQNLIKMYDQHTKHLISEWLVPAGEYFVMGDNRDNSADSRYWGFVPERNIIGKAIIIWMNIKKQQEGIWPMSVQFDRIGNIQ</sequence>
<dbReference type="InterPro" id="IPR000223">
    <property type="entry name" value="Pept_S26A_signal_pept_1"/>
</dbReference>
<dbReference type="InterPro" id="IPR036286">
    <property type="entry name" value="LexA/Signal_pep-like_sf"/>
</dbReference>
<comment type="subcellular location">
    <subcellularLocation>
        <location evidence="2">Cell membrane</location>
        <topology evidence="2">Multi-pass membrane protein</topology>
    </subcellularLocation>
    <subcellularLocation>
        <location evidence="14">Membrane</location>
        <topology evidence="14">Multi-pass membrane protein</topology>
    </subcellularLocation>
</comment>
<dbReference type="Pfam" id="PF10502">
    <property type="entry name" value="Peptidase_S26"/>
    <property type="match status" value="1"/>
</dbReference>
<dbReference type="InterPro" id="IPR019533">
    <property type="entry name" value="Peptidase_S26"/>
</dbReference>
<dbReference type="EMBL" id="CP097751">
    <property type="protein sequence ID" value="URJ27727.1"/>
    <property type="molecule type" value="Genomic_DNA"/>
</dbReference>
<dbReference type="GO" id="GO:0005886">
    <property type="term" value="C:plasma membrane"/>
    <property type="evidence" value="ECO:0007669"/>
    <property type="project" value="UniProtKB-SubCell"/>
</dbReference>
<feature type="active site" evidence="12">
    <location>
        <position position="150"/>
    </location>
</feature>
<dbReference type="InterPro" id="IPR019766">
    <property type="entry name" value="Sign_pep_all-beta_subdom"/>
</dbReference>
<feature type="domain" description="Peptidase S26" evidence="15">
    <location>
        <begin position="65"/>
        <end position="307"/>
    </location>
</feature>
<dbReference type="InterPro" id="IPR019758">
    <property type="entry name" value="Pept_S26A_signal_pept_1_CS"/>
</dbReference>
<feature type="transmembrane region" description="Helical" evidence="13">
    <location>
        <begin position="6"/>
        <end position="31"/>
    </location>
</feature>
<dbReference type="InterPro" id="IPR019757">
    <property type="entry name" value="Pept_S26A_signal_pept_1_Lys-AS"/>
</dbReference>
<dbReference type="PANTHER" id="PTHR43390">
    <property type="entry name" value="SIGNAL PEPTIDASE I"/>
    <property type="match status" value="1"/>
</dbReference>
<evidence type="ECO:0000256" key="6">
    <source>
        <dbReference type="ARBA" id="ARBA00022475"/>
    </source>
</evidence>
<dbReference type="PANTHER" id="PTHR43390:SF1">
    <property type="entry name" value="CHLOROPLAST PROCESSING PEPTIDASE"/>
    <property type="match status" value="1"/>
</dbReference>
<dbReference type="AlphaFoldDB" id="A0AAE9L6E2"/>
<keyword evidence="6" id="KW-1003">Cell membrane</keyword>
<dbReference type="KEGG" id="bhb:M9394_01090"/>
<keyword evidence="8 13" id="KW-0812">Transmembrane</keyword>
<keyword evidence="7 13" id="KW-0645">Protease</keyword>
<dbReference type="Gene3D" id="2.170.230.10">
    <property type="match status" value="1"/>
</dbReference>
<accession>A0AAE9L6E2</accession>
<dbReference type="PROSITE" id="PS00761">
    <property type="entry name" value="SPASE_I_3"/>
    <property type="match status" value="1"/>
</dbReference>
<dbReference type="NCBIfam" id="TIGR02227">
    <property type="entry name" value="sigpep_I_bact"/>
    <property type="match status" value="2"/>
</dbReference>
<dbReference type="InterPro" id="IPR019756">
    <property type="entry name" value="Pept_S26A_signal_pept_1_Ser-AS"/>
</dbReference>
<dbReference type="Proteomes" id="UP001056323">
    <property type="component" value="Chromosome"/>
</dbReference>
<keyword evidence="10 13" id="KW-1133">Transmembrane helix</keyword>
<evidence type="ECO:0000256" key="3">
    <source>
        <dbReference type="ARBA" id="ARBA00009370"/>
    </source>
</evidence>
<protein>
    <recommendedName>
        <fullName evidence="5 13">Signal peptidase I</fullName>
        <ecNumber evidence="4 13">3.4.21.89</ecNumber>
    </recommendedName>
</protein>
<dbReference type="GO" id="GO:0004252">
    <property type="term" value="F:serine-type endopeptidase activity"/>
    <property type="evidence" value="ECO:0007669"/>
    <property type="project" value="InterPro"/>
</dbReference>
<dbReference type="NCBIfam" id="NF008114">
    <property type="entry name" value="PRK10861.1"/>
    <property type="match status" value="1"/>
</dbReference>
<comment type="similarity">
    <text evidence="3 14">Belongs to the peptidase S26 family.</text>
</comment>
<dbReference type="Gene3D" id="2.10.109.10">
    <property type="entry name" value="Umud Fragment, subunit A"/>
    <property type="match status" value="1"/>
</dbReference>
<dbReference type="SUPFAM" id="SSF51306">
    <property type="entry name" value="LexA/Signal peptidase"/>
    <property type="match status" value="1"/>
</dbReference>
<dbReference type="GO" id="GO:0006465">
    <property type="term" value="P:signal peptide processing"/>
    <property type="evidence" value="ECO:0007669"/>
    <property type="project" value="InterPro"/>
</dbReference>
<proteinExistence type="inferred from homology"/>
<evidence type="ECO:0000256" key="1">
    <source>
        <dbReference type="ARBA" id="ARBA00000677"/>
    </source>
</evidence>
<feature type="active site" evidence="12">
    <location>
        <position position="95"/>
    </location>
</feature>
<evidence type="ECO:0000256" key="11">
    <source>
        <dbReference type="ARBA" id="ARBA00023136"/>
    </source>
</evidence>
<evidence type="ECO:0000313" key="16">
    <source>
        <dbReference type="EMBL" id="URJ27727.1"/>
    </source>
</evidence>
<evidence type="ECO:0000259" key="15">
    <source>
        <dbReference type="Pfam" id="PF10502"/>
    </source>
</evidence>
<evidence type="ECO:0000256" key="9">
    <source>
        <dbReference type="ARBA" id="ARBA00022801"/>
    </source>
</evidence>
<evidence type="ECO:0000256" key="12">
    <source>
        <dbReference type="PIRSR" id="PIRSR600223-1"/>
    </source>
</evidence>
<reference evidence="16" key="1">
    <citation type="submission" date="2022-05" db="EMBL/GenBank/DDBJ databases">
        <title>Impact of host demography and evolutionary history on endosymbiont molecular evolution: a test in carpenter ants (Genus Camponotus) and their Blochmannia endosymbionts.</title>
        <authorList>
            <person name="Manthey J.D."/>
            <person name="Giron J.C."/>
            <person name="Hruska J.P."/>
        </authorList>
    </citation>
    <scope>NUCLEOTIDE SEQUENCE</scope>
    <source>
        <strain evidence="16">C-049</strain>
    </source>
</reference>
<dbReference type="PRINTS" id="PR00727">
    <property type="entry name" value="LEADERPTASE"/>
</dbReference>
<dbReference type="PROSITE" id="PS00760">
    <property type="entry name" value="SPASE_I_2"/>
    <property type="match status" value="1"/>
</dbReference>
<evidence type="ECO:0000256" key="7">
    <source>
        <dbReference type="ARBA" id="ARBA00022670"/>
    </source>
</evidence>